<feature type="active site" evidence="5">
    <location>
        <position position="8"/>
    </location>
</feature>
<dbReference type="EC" id="3.1.3.48" evidence="2"/>
<reference evidence="7 8" key="1">
    <citation type="journal article" date="2015" name="Stand. Genomic Sci.">
        <title>Complete genome sequence and description of Salinispira pacifica gen. nov., sp. nov., a novel spirochaete isolated form a hypersaline microbial mat.</title>
        <authorList>
            <person name="Ben Hania W."/>
            <person name="Joseph M."/>
            <person name="Schumann P."/>
            <person name="Bunk B."/>
            <person name="Fiebig A."/>
            <person name="Sproer C."/>
            <person name="Klenk H.P."/>
            <person name="Fardeau M.L."/>
            <person name="Spring S."/>
        </authorList>
    </citation>
    <scope>NUCLEOTIDE SEQUENCE [LARGE SCALE GENOMIC DNA]</scope>
    <source>
        <strain evidence="7 8">L21-RPul-D2</strain>
    </source>
</reference>
<dbReference type="InterPro" id="IPR036196">
    <property type="entry name" value="Ptyr_pPase_sf"/>
</dbReference>
<dbReference type="STRING" id="1307761.L21SP2_2717"/>
<dbReference type="EMBL" id="CP006939">
    <property type="protein sequence ID" value="AHC16069.1"/>
    <property type="molecule type" value="Genomic_DNA"/>
</dbReference>
<dbReference type="Proteomes" id="UP000018680">
    <property type="component" value="Chromosome"/>
</dbReference>
<dbReference type="eggNOG" id="COG0394">
    <property type="taxonomic scope" value="Bacteria"/>
</dbReference>
<dbReference type="InterPro" id="IPR017867">
    <property type="entry name" value="Tyr_phospatase_low_mol_wt"/>
</dbReference>
<dbReference type="PANTHER" id="PTHR11717:SF7">
    <property type="entry name" value="LOW MOLECULAR WEIGHT PHOSPHOTYROSINE PROTEIN PHOSPHATASE"/>
    <property type="match status" value="1"/>
</dbReference>
<feature type="active site" description="Proton donor" evidence="5">
    <location>
        <position position="120"/>
    </location>
</feature>
<sequence length="156" mass="17385">MCTGNICRSPLAHAVFEHIIRTRGLNHEFEVESAGTHGYHVGEDADPRMRSTAARRGVPFSHPARKLIQSDLEYYDVIFAMDRGHYSKLKDMAAGAENPAAIYMFREFDPRGNASMDVPDPYYGGQNGFDDVFDIVERSSEQILNALKSGETAGRT</sequence>
<feature type="domain" description="Phosphotyrosine protein phosphatase I" evidence="6">
    <location>
        <begin position="1"/>
        <end position="146"/>
    </location>
</feature>
<dbReference type="AlphaFoldDB" id="V5WKK2"/>
<comment type="similarity">
    <text evidence="1">Belongs to the low molecular weight phosphotyrosine protein phosphatase family.</text>
</comment>
<evidence type="ECO:0000256" key="4">
    <source>
        <dbReference type="ARBA" id="ARBA00022912"/>
    </source>
</evidence>
<accession>V5WKK2</accession>
<keyword evidence="8" id="KW-1185">Reference proteome</keyword>
<organism evidence="7 8">
    <name type="scientific">Salinispira pacifica</name>
    <dbReference type="NCBI Taxonomy" id="1307761"/>
    <lineage>
        <taxon>Bacteria</taxon>
        <taxon>Pseudomonadati</taxon>
        <taxon>Spirochaetota</taxon>
        <taxon>Spirochaetia</taxon>
        <taxon>Spirochaetales</taxon>
        <taxon>Spirochaetaceae</taxon>
        <taxon>Salinispira</taxon>
    </lineage>
</organism>
<dbReference type="Gene3D" id="3.40.50.2300">
    <property type="match status" value="1"/>
</dbReference>
<evidence type="ECO:0000256" key="2">
    <source>
        <dbReference type="ARBA" id="ARBA00013064"/>
    </source>
</evidence>
<dbReference type="CDD" id="cd16343">
    <property type="entry name" value="LMWPTP"/>
    <property type="match status" value="1"/>
</dbReference>
<evidence type="ECO:0000313" key="8">
    <source>
        <dbReference type="Proteomes" id="UP000018680"/>
    </source>
</evidence>
<dbReference type="Pfam" id="PF01451">
    <property type="entry name" value="LMWPc"/>
    <property type="match status" value="1"/>
</dbReference>
<evidence type="ECO:0000259" key="6">
    <source>
        <dbReference type="SMART" id="SM00226"/>
    </source>
</evidence>
<evidence type="ECO:0000313" key="7">
    <source>
        <dbReference type="EMBL" id="AHC16069.1"/>
    </source>
</evidence>
<dbReference type="PRINTS" id="PR00719">
    <property type="entry name" value="LMWPTPASE"/>
</dbReference>
<dbReference type="InterPro" id="IPR023485">
    <property type="entry name" value="Ptyr_pPase"/>
</dbReference>
<dbReference type="InterPro" id="IPR050438">
    <property type="entry name" value="LMW_PTPase"/>
</dbReference>
<feature type="active site" description="Nucleophile" evidence="5">
    <location>
        <position position="2"/>
    </location>
</feature>
<proteinExistence type="inferred from homology"/>
<dbReference type="KEGG" id="slr:L21SP2_2717"/>
<keyword evidence="4" id="KW-0904">Protein phosphatase</keyword>
<gene>
    <name evidence="7" type="ORF">L21SP2_2717</name>
</gene>
<dbReference type="HOGENOM" id="CLU_071415_2_2_12"/>
<keyword evidence="3 7" id="KW-0378">Hydrolase</keyword>
<dbReference type="PANTHER" id="PTHR11717">
    <property type="entry name" value="LOW MOLECULAR WEIGHT PROTEIN TYROSINE PHOSPHATASE"/>
    <property type="match status" value="1"/>
</dbReference>
<dbReference type="SMART" id="SM00226">
    <property type="entry name" value="LMWPc"/>
    <property type="match status" value="1"/>
</dbReference>
<evidence type="ECO:0000256" key="1">
    <source>
        <dbReference type="ARBA" id="ARBA00011063"/>
    </source>
</evidence>
<evidence type="ECO:0000256" key="3">
    <source>
        <dbReference type="ARBA" id="ARBA00022801"/>
    </source>
</evidence>
<dbReference type="PATRIC" id="fig|1307761.3.peg.2707"/>
<protein>
    <recommendedName>
        <fullName evidence="2">protein-tyrosine-phosphatase</fullName>
        <ecNumber evidence="2">3.1.3.48</ecNumber>
    </recommendedName>
</protein>
<name>V5WKK2_9SPIO</name>
<dbReference type="SUPFAM" id="SSF52788">
    <property type="entry name" value="Phosphotyrosine protein phosphatases I"/>
    <property type="match status" value="1"/>
</dbReference>
<evidence type="ECO:0000256" key="5">
    <source>
        <dbReference type="PIRSR" id="PIRSR617867-1"/>
    </source>
</evidence>
<dbReference type="GO" id="GO:0004725">
    <property type="term" value="F:protein tyrosine phosphatase activity"/>
    <property type="evidence" value="ECO:0007669"/>
    <property type="project" value="UniProtKB-EC"/>
</dbReference>